<dbReference type="AlphaFoldDB" id="A0A380S6A7"/>
<evidence type="ECO:0000313" key="1">
    <source>
        <dbReference type="EMBL" id="SUQ24762.1"/>
    </source>
</evidence>
<dbReference type="EMBL" id="UHJL01000003">
    <property type="protein sequence ID" value="SUQ24762.1"/>
    <property type="molecule type" value="Genomic_DNA"/>
</dbReference>
<protein>
    <submittedName>
        <fullName evidence="1">NlpE N-terminal domain-containing protein</fullName>
    </submittedName>
</protein>
<dbReference type="RefSeq" id="WP_088660900.1">
    <property type="nucleotide sequence ID" value="NZ_UHJL01000003.1"/>
</dbReference>
<name>A0A380S6A7_FIBSU</name>
<accession>A0A380S6A7</accession>
<proteinExistence type="predicted"/>
<organism evidence="1 2">
    <name type="scientific">Fibrobacter succinogenes</name>
    <name type="common">Bacteroides succinogenes</name>
    <dbReference type="NCBI Taxonomy" id="833"/>
    <lineage>
        <taxon>Bacteria</taxon>
        <taxon>Pseudomonadati</taxon>
        <taxon>Fibrobacterota</taxon>
        <taxon>Fibrobacteria</taxon>
        <taxon>Fibrobacterales</taxon>
        <taxon>Fibrobacteraceae</taxon>
        <taxon>Fibrobacter</taxon>
    </lineage>
</organism>
<reference evidence="1 2" key="1">
    <citation type="submission" date="2017-08" db="EMBL/GenBank/DDBJ databases">
        <authorList>
            <person name="de Groot N.N."/>
        </authorList>
    </citation>
    <scope>NUCLEOTIDE SEQUENCE [LARGE SCALE GENOMIC DNA]</scope>
    <source>
        <strain evidence="1 2">HM2</strain>
    </source>
</reference>
<gene>
    <name evidence="1" type="ORF">SAMN05661053_2176</name>
</gene>
<dbReference type="Proteomes" id="UP000255423">
    <property type="component" value="Unassembled WGS sequence"/>
</dbReference>
<evidence type="ECO:0000313" key="2">
    <source>
        <dbReference type="Proteomes" id="UP000255423"/>
    </source>
</evidence>
<dbReference type="PROSITE" id="PS51257">
    <property type="entry name" value="PROKAR_LIPOPROTEIN"/>
    <property type="match status" value="1"/>
</dbReference>
<dbReference type="Gene3D" id="2.40.128.640">
    <property type="match status" value="1"/>
</dbReference>
<sequence length="142" mass="15954">MKYAYVLAAIFCGLFVGCSEEKKEPLPDLPPVEIPADVFGYYMGKMPCDDCKQRVLEMDLLNDGSAQVIESVLKDSLHVDTLHGTFVYADSIVKLSLTENNAAWAFKRDRVGNLALMKFGSVYRDAEGMKAVLVRFYKKIKM</sequence>